<dbReference type="AlphaFoldDB" id="A0A368SRU5"/>
<dbReference type="InterPro" id="IPR011009">
    <property type="entry name" value="Kinase-like_dom_sf"/>
</dbReference>
<organism evidence="2">
    <name type="scientific">Setaria italica</name>
    <name type="common">Foxtail millet</name>
    <name type="synonym">Panicum italicum</name>
    <dbReference type="NCBI Taxonomy" id="4555"/>
    <lineage>
        <taxon>Eukaryota</taxon>
        <taxon>Viridiplantae</taxon>
        <taxon>Streptophyta</taxon>
        <taxon>Embryophyta</taxon>
        <taxon>Tracheophyta</taxon>
        <taxon>Spermatophyta</taxon>
        <taxon>Magnoliopsida</taxon>
        <taxon>Liliopsida</taxon>
        <taxon>Poales</taxon>
        <taxon>Poaceae</taxon>
        <taxon>PACMAD clade</taxon>
        <taxon>Panicoideae</taxon>
        <taxon>Panicodae</taxon>
        <taxon>Paniceae</taxon>
        <taxon>Cenchrinae</taxon>
        <taxon>Setaria</taxon>
    </lineage>
</organism>
<keyword evidence="1" id="KW-0812">Transmembrane</keyword>
<dbReference type="EMBL" id="CM003536">
    <property type="protein sequence ID" value="RCV45139.1"/>
    <property type="molecule type" value="Genomic_DNA"/>
</dbReference>
<dbReference type="Gene3D" id="3.30.200.20">
    <property type="entry name" value="Phosphorylase Kinase, domain 1"/>
    <property type="match status" value="1"/>
</dbReference>
<name>A0A368SRU5_SETIT</name>
<accession>A0A368SRU5</accession>
<evidence type="ECO:0000313" key="2">
    <source>
        <dbReference type="EMBL" id="RCV45139.1"/>
    </source>
</evidence>
<keyword evidence="1" id="KW-1133">Transmembrane helix</keyword>
<feature type="transmembrane region" description="Helical" evidence="1">
    <location>
        <begin position="30"/>
        <end position="56"/>
    </location>
</feature>
<evidence type="ECO:0008006" key="3">
    <source>
        <dbReference type="Google" id="ProtNLM"/>
    </source>
</evidence>
<proteinExistence type="predicted"/>
<reference evidence="2" key="2">
    <citation type="submission" date="2015-07" db="EMBL/GenBank/DDBJ databases">
        <authorList>
            <person name="Noorani M."/>
        </authorList>
    </citation>
    <scope>NUCLEOTIDE SEQUENCE</scope>
    <source>
        <strain evidence="2">Yugu1</strain>
    </source>
</reference>
<gene>
    <name evidence="2" type="ORF">SETIT_9G429400v2</name>
</gene>
<dbReference type="STRING" id="4555.A0A368SRU5"/>
<sequence>MPLLPCGPPLRTTASSVLAEPDGGRCGAPWGAILAMLVADVVACGLATVCAVVARARRKEAREVRMLSNLQDDTLTAMVWKLGKAEKEALSINLTTFQRQLRWLTFTQLIEVTNGFSAGSLVGSGGFGEVFNATLKDRSRVVI</sequence>
<protein>
    <recommendedName>
        <fullName evidence="3">Protein kinase domain-containing protein</fullName>
    </recommendedName>
</protein>
<keyword evidence="1" id="KW-0472">Membrane</keyword>
<dbReference type="OrthoDB" id="786588at2759"/>
<dbReference type="KEGG" id="sita:101786583"/>
<evidence type="ECO:0000256" key="1">
    <source>
        <dbReference type="SAM" id="Phobius"/>
    </source>
</evidence>
<reference evidence="2" key="1">
    <citation type="journal article" date="2012" name="Nat. Biotechnol.">
        <title>Reference genome sequence of the model plant Setaria.</title>
        <authorList>
            <person name="Bennetzen J.L."/>
            <person name="Schmutz J."/>
            <person name="Wang H."/>
            <person name="Percifield R."/>
            <person name="Hawkins J."/>
            <person name="Pontaroli A.C."/>
            <person name="Estep M."/>
            <person name="Feng L."/>
            <person name="Vaughn J.N."/>
            <person name="Grimwood J."/>
            <person name="Jenkins J."/>
            <person name="Barry K."/>
            <person name="Lindquist E."/>
            <person name="Hellsten U."/>
            <person name="Deshpande S."/>
            <person name="Wang X."/>
            <person name="Wu X."/>
            <person name="Mitros T."/>
            <person name="Triplett J."/>
            <person name="Yang X."/>
            <person name="Ye C.Y."/>
            <person name="Mauro-Herrera M."/>
            <person name="Wang L."/>
            <person name="Li P."/>
            <person name="Sharma M."/>
            <person name="Sharma R."/>
            <person name="Ronald P.C."/>
            <person name="Panaud O."/>
            <person name="Kellogg E.A."/>
            <person name="Brutnell T.P."/>
            <person name="Doust A.N."/>
            <person name="Tuskan G.A."/>
            <person name="Rokhsar D."/>
            <person name="Devos K.M."/>
        </authorList>
    </citation>
    <scope>NUCLEOTIDE SEQUENCE [LARGE SCALE GENOMIC DNA]</scope>
    <source>
        <strain evidence="2">Yugu1</strain>
    </source>
</reference>
<dbReference type="SUPFAM" id="SSF56112">
    <property type="entry name" value="Protein kinase-like (PK-like)"/>
    <property type="match status" value="1"/>
</dbReference>